<dbReference type="InterPro" id="IPR000014">
    <property type="entry name" value="PAS"/>
</dbReference>
<name>A0A1Y0D8S2_9GAMM</name>
<dbReference type="InterPro" id="IPR004358">
    <property type="entry name" value="Sig_transdc_His_kin-like_C"/>
</dbReference>
<dbReference type="InterPro" id="IPR036890">
    <property type="entry name" value="HATPase_C_sf"/>
</dbReference>
<evidence type="ECO:0000313" key="16">
    <source>
        <dbReference type="EMBL" id="ART83991.1"/>
    </source>
</evidence>
<dbReference type="EMBL" id="CP021377">
    <property type="protein sequence ID" value="ART83991.1"/>
    <property type="molecule type" value="Genomic_DNA"/>
</dbReference>
<evidence type="ECO:0000256" key="9">
    <source>
        <dbReference type="ARBA" id="ARBA00023012"/>
    </source>
</evidence>
<keyword evidence="10" id="KW-0535">Nitrogen fixation</keyword>
<dbReference type="PRINTS" id="PR00344">
    <property type="entry name" value="BCTRLSENSOR"/>
</dbReference>
<sequence>MSDHPSSNLSSALTLESRALLDNLLTGVLVVDAQLQVLFANTAAEQLLPLSKRRLQGGAVYLHDEDAALDMSLDLARIRHCISLEQGFTDSEVQLTIEGLSRWVEVSVTPLPAAVLCSPAVDKPSADHPIPEQVARPALSQGLALVEIHLIDQQKKISQELQQRTQQQVARELVRGLAHEIKNPLGGLRGAAQLLERELEQELGRGDLKEFTQLIIAQADRLSNLVDRLLGPQRMGQRQAVNLHAVLERVRQLVALELPAAITLVRDYDPSIPELEVEPEQLEQALLNIVRNAAQALTEQAEFSTGQILLKTRTAHQVMLQGQRYRLAATIHIIDNGPGIAEILRDTLFYPMVTGRQGGTGLGLSLAQDIIQQHNGRIESHSRPGHTEFIIYLPLKH</sequence>
<keyword evidence="8" id="KW-0067">ATP-binding</keyword>
<dbReference type="NCBIfam" id="NF008293">
    <property type="entry name" value="PRK11073.1"/>
    <property type="match status" value="1"/>
</dbReference>
<dbReference type="RefSeq" id="WP_087038671.1">
    <property type="nucleotide sequence ID" value="NZ_CP021377.1"/>
</dbReference>
<keyword evidence="5" id="KW-0547">Nucleotide-binding</keyword>
<dbReference type="CDD" id="cd00082">
    <property type="entry name" value="HisKA"/>
    <property type="match status" value="1"/>
</dbReference>
<dbReference type="GO" id="GO:0005524">
    <property type="term" value="F:ATP binding"/>
    <property type="evidence" value="ECO:0007669"/>
    <property type="project" value="UniProtKB-KW"/>
</dbReference>
<dbReference type="KEGG" id="opf:CBP31_07950"/>
<dbReference type="GO" id="GO:0016787">
    <property type="term" value="F:hydrolase activity"/>
    <property type="evidence" value="ECO:0007669"/>
    <property type="project" value="UniProtKB-KW"/>
</dbReference>
<evidence type="ECO:0000256" key="10">
    <source>
        <dbReference type="ARBA" id="ARBA00023231"/>
    </source>
</evidence>
<keyword evidence="3" id="KW-0597">Phosphoprotein</keyword>
<dbReference type="InterPro" id="IPR005467">
    <property type="entry name" value="His_kinase_dom"/>
</dbReference>
<dbReference type="PANTHER" id="PTHR43065:SF16">
    <property type="entry name" value="SENSORY HISTIDINE KINASE_PHOSPHATASE NTRB"/>
    <property type="match status" value="1"/>
</dbReference>
<dbReference type="GO" id="GO:0000155">
    <property type="term" value="F:phosphorelay sensor kinase activity"/>
    <property type="evidence" value="ECO:0007669"/>
    <property type="project" value="InterPro"/>
</dbReference>
<evidence type="ECO:0000256" key="5">
    <source>
        <dbReference type="ARBA" id="ARBA00022741"/>
    </source>
</evidence>
<evidence type="ECO:0000256" key="1">
    <source>
        <dbReference type="ARBA" id="ARBA00000085"/>
    </source>
</evidence>
<dbReference type="GO" id="GO:0006355">
    <property type="term" value="P:regulation of DNA-templated transcription"/>
    <property type="evidence" value="ECO:0007669"/>
    <property type="project" value="InterPro"/>
</dbReference>
<evidence type="ECO:0000256" key="2">
    <source>
        <dbReference type="ARBA" id="ARBA00012438"/>
    </source>
</evidence>
<dbReference type="SMART" id="SM00387">
    <property type="entry name" value="HATPase_c"/>
    <property type="match status" value="1"/>
</dbReference>
<keyword evidence="9" id="KW-0902">Two-component regulatory system</keyword>
<dbReference type="Proteomes" id="UP000243937">
    <property type="component" value="Chromosome"/>
</dbReference>
<dbReference type="Gene3D" id="1.10.287.130">
    <property type="match status" value="1"/>
</dbReference>
<dbReference type="SUPFAM" id="SSF47384">
    <property type="entry name" value="Homodimeric domain of signal transducing histidine kinase"/>
    <property type="match status" value="1"/>
</dbReference>
<dbReference type="PROSITE" id="PS50109">
    <property type="entry name" value="HIS_KIN"/>
    <property type="match status" value="1"/>
</dbReference>
<organism evidence="16 17">
    <name type="scientific">Oceanisphaera profunda</name>
    <dbReference type="NCBI Taxonomy" id="1416627"/>
    <lineage>
        <taxon>Bacteria</taxon>
        <taxon>Pseudomonadati</taxon>
        <taxon>Pseudomonadota</taxon>
        <taxon>Gammaproteobacteria</taxon>
        <taxon>Aeromonadales</taxon>
        <taxon>Aeromonadaceae</taxon>
        <taxon>Oceanisphaera</taxon>
    </lineage>
</organism>
<evidence type="ECO:0000256" key="11">
    <source>
        <dbReference type="ARBA" id="ARBA00037696"/>
    </source>
</evidence>
<dbReference type="InterPro" id="IPR013767">
    <property type="entry name" value="PAS_fold"/>
</dbReference>
<dbReference type="Gene3D" id="3.30.565.10">
    <property type="entry name" value="Histidine kinase-like ATPase, C-terminal domain"/>
    <property type="match status" value="1"/>
</dbReference>
<evidence type="ECO:0000256" key="4">
    <source>
        <dbReference type="ARBA" id="ARBA00022679"/>
    </source>
</evidence>
<gene>
    <name evidence="16" type="ORF">CBP31_07950</name>
</gene>
<dbReference type="SUPFAM" id="SSF55785">
    <property type="entry name" value="PYP-like sensor domain (PAS domain)"/>
    <property type="match status" value="1"/>
</dbReference>
<dbReference type="AlphaFoldDB" id="A0A1Y0D8S2"/>
<keyword evidence="17" id="KW-1185">Reference proteome</keyword>
<keyword evidence="6 16" id="KW-0418">Kinase</keyword>
<dbReference type="PANTHER" id="PTHR43065">
    <property type="entry name" value="SENSOR HISTIDINE KINASE"/>
    <property type="match status" value="1"/>
</dbReference>
<dbReference type="SMART" id="SM00388">
    <property type="entry name" value="HisKA"/>
    <property type="match status" value="1"/>
</dbReference>
<keyword evidence="7" id="KW-0378">Hydrolase</keyword>
<accession>A0A1Y0D8S2</accession>
<evidence type="ECO:0000256" key="3">
    <source>
        <dbReference type="ARBA" id="ARBA00022553"/>
    </source>
</evidence>
<reference evidence="16 17" key="1">
    <citation type="journal article" date="2014" name="Int. J. Syst. Evol. Microbiol.">
        <title>Oceanisphaera profunda sp. nov., a marine bacterium isolated from deep-sea sediment, and emended description of the genus Oceanisphaera.</title>
        <authorList>
            <person name="Xu Z."/>
            <person name="Zhang X.Y."/>
            <person name="Su H.N."/>
            <person name="Yu Z.C."/>
            <person name="Liu C."/>
            <person name="Li H."/>
            <person name="Chen X.L."/>
            <person name="Song X.Y."/>
            <person name="Xie B.B."/>
            <person name="Qin Q.L."/>
            <person name="Zhou B.C."/>
            <person name="Shi M."/>
            <person name="Huang Y."/>
            <person name="Zhang Y.Z."/>
        </authorList>
    </citation>
    <scope>NUCLEOTIDE SEQUENCE [LARGE SCALE GENOMIC DNA]</scope>
    <source>
        <strain evidence="16 17">SM1222</strain>
    </source>
</reference>
<proteinExistence type="predicted"/>
<dbReference type="OrthoDB" id="9789238at2"/>
<dbReference type="Pfam" id="PF00512">
    <property type="entry name" value="HisKA"/>
    <property type="match status" value="1"/>
</dbReference>
<dbReference type="SMART" id="SM00091">
    <property type="entry name" value="PAS"/>
    <property type="match status" value="1"/>
</dbReference>
<comment type="catalytic activity">
    <reaction evidence="1">
        <text>ATP + protein L-histidine = ADP + protein N-phospho-L-histidine.</text>
        <dbReference type="EC" id="2.7.13.3"/>
    </reaction>
</comment>
<protein>
    <recommendedName>
        <fullName evidence="12">Sensory histidine kinase/phosphatase NtrB</fullName>
        <ecNumber evidence="2">2.7.13.3</ecNumber>
    </recommendedName>
    <alternativeName>
        <fullName evidence="13">Nitrogen regulation protein NR(II)</fullName>
    </alternativeName>
    <alternativeName>
        <fullName evidence="14">Nitrogen regulator II</fullName>
    </alternativeName>
</protein>
<feature type="domain" description="Histidine kinase" evidence="15">
    <location>
        <begin position="176"/>
        <end position="397"/>
    </location>
</feature>
<evidence type="ECO:0000256" key="12">
    <source>
        <dbReference type="ARBA" id="ARBA00039567"/>
    </source>
</evidence>
<evidence type="ECO:0000256" key="14">
    <source>
        <dbReference type="ARBA" id="ARBA00043094"/>
    </source>
</evidence>
<evidence type="ECO:0000256" key="7">
    <source>
        <dbReference type="ARBA" id="ARBA00022801"/>
    </source>
</evidence>
<dbReference type="Pfam" id="PF02518">
    <property type="entry name" value="HATPase_c"/>
    <property type="match status" value="1"/>
</dbReference>
<dbReference type="Pfam" id="PF00989">
    <property type="entry name" value="PAS"/>
    <property type="match status" value="1"/>
</dbReference>
<evidence type="ECO:0000256" key="8">
    <source>
        <dbReference type="ARBA" id="ARBA00022840"/>
    </source>
</evidence>
<dbReference type="InterPro" id="IPR003594">
    <property type="entry name" value="HATPase_dom"/>
</dbReference>
<evidence type="ECO:0000259" key="15">
    <source>
        <dbReference type="PROSITE" id="PS50109"/>
    </source>
</evidence>
<dbReference type="EC" id="2.7.13.3" evidence="2"/>
<evidence type="ECO:0000256" key="6">
    <source>
        <dbReference type="ARBA" id="ARBA00022777"/>
    </source>
</evidence>
<dbReference type="CDD" id="cd00130">
    <property type="entry name" value="PAS"/>
    <property type="match status" value="1"/>
</dbReference>
<dbReference type="InterPro" id="IPR035965">
    <property type="entry name" value="PAS-like_dom_sf"/>
</dbReference>
<comment type="function">
    <text evidence="11">Member of the two-component regulatory system NtrB/NtrC, which controls expression of the nitrogen-regulated (ntr) genes in response to nitrogen limitation. Under conditions of nitrogen limitation, NtrB autophosphorylates and transfers the phosphoryl group to NtrC. In the presence of nitrogen, acts as a phosphatase that dephosphorylates and inactivates NtrC.</text>
</comment>
<dbReference type="InterPro" id="IPR003661">
    <property type="entry name" value="HisK_dim/P_dom"/>
</dbReference>
<dbReference type="InterPro" id="IPR036097">
    <property type="entry name" value="HisK_dim/P_sf"/>
</dbReference>
<keyword evidence="4" id="KW-0808">Transferase</keyword>
<evidence type="ECO:0000256" key="13">
    <source>
        <dbReference type="ARBA" id="ARBA00042313"/>
    </source>
</evidence>
<evidence type="ECO:0000313" key="17">
    <source>
        <dbReference type="Proteomes" id="UP000243937"/>
    </source>
</evidence>
<dbReference type="SUPFAM" id="SSF55874">
    <property type="entry name" value="ATPase domain of HSP90 chaperone/DNA topoisomerase II/histidine kinase"/>
    <property type="match status" value="1"/>
</dbReference>
<dbReference type="Gene3D" id="3.30.450.20">
    <property type="entry name" value="PAS domain"/>
    <property type="match status" value="1"/>
</dbReference>